<name>A0AAE1UKH1_9EUCA</name>
<accession>A0AAE1UKH1</accession>
<dbReference type="EMBL" id="JAWZYT010000410">
    <property type="protein sequence ID" value="KAK4323811.1"/>
    <property type="molecule type" value="Genomic_DNA"/>
</dbReference>
<comment type="caution">
    <text evidence="1">The sequence shown here is derived from an EMBL/GenBank/DDBJ whole genome shotgun (WGS) entry which is preliminary data.</text>
</comment>
<evidence type="ECO:0000313" key="1">
    <source>
        <dbReference type="EMBL" id="KAK4323811.1"/>
    </source>
</evidence>
<gene>
    <name evidence="1" type="ORF">Pmani_005512</name>
</gene>
<dbReference type="Proteomes" id="UP001292094">
    <property type="component" value="Unassembled WGS sequence"/>
</dbReference>
<keyword evidence="2" id="KW-1185">Reference proteome</keyword>
<protein>
    <submittedName>
        <fullName evidence="1">Uncharacterized protein</fullName>
    </submittedName>
</protein>
<dbReference type="AlphaFoldDB" id="A0AAE1UKH1"/>
<reference evidence="1" key="1">
    <citation type="submission" date="2023-11" db="EMBL/GenBank/DDBJ databases">
        <title>Genome assemblies of two species of porcelain crab, Petrolisthes cinctipes and Petrolisthes manimaculis (Anomura: Porcellanidae).</title>
        <authorList>
            <person name="Angst P."/>
        </authorList>
    </citation>
    <scope>NUCLEOTIDE SEQUENCE</scope>
    <source>
        <strain evidence="1">PB745_02</strain>
        <tissue evidence="1">Gill</tissue>
    </source>
</reference>
<organism evidence="1 2">
    <name type="scientific">Petrolisthes manimaculis</name>
    <dbReference type="NCBI Taxonomy" id="1843537"/>
    <lineage>
        <taxon>Eukaryota</taxon>
        <taxon>Metazoa</taxon>
        <taxon>Ecdysozoa</taxon>
        <taxon>Arthropoda</taxon>
        <taxon>Crustacea</taxon>
        <taxon>Multicrustacea</taxon>
        <taxon>Malacostraca</taxon>
        <taxon>Eumalacostraca</taxon>
        <taxon>Eucarida</taxon>
        <taxon>Decapoda</taxon>
        <taxon>Pleocyemata</taxon>
        <taxon>Anomura</taxon>
        <taxon>Galatheoidea</taxon>
        <taxon>Porcellanidae</taxon>
        <taxon>Petrolisthes</taxon>
    </lineage>
</organism>
<proteinExistence type="predicted"/>
<sequence>MQRGETVHAVQAVKNNAFLKSWSFDGAILRTVEVPRNPVLFPRDQNCLALSNAADVVPNADDVLANQKIRDKPENWERARFLARLSSFTSSLLGDGRAGTPAVSDKEGANKTFQVVPTNLQS</sequence>
<evidence type="ECO:0000313" key="2">
    <source>
        <dbReference type="Proteomes" id="UP001292094"/>
    </source>
</evidence>